<dbReference type="GO" id="GO:0008460">
    <property type="term" value="F:dTDP-glucose 4,6-dehydratase activity"/>
    <property type="evidence" value="ECO:0007669"/>
    <property type="project" value="UniProtKB-EC"/>
</dbReference>
<proteinExistence type="inferred from homology"/>
<keyword evidence="5" id="KW-0520">NAD</keyword>
<organism evidence="9 10">
    <name type="scientific">Abyssobacteria bacterium (strain SURF_5)</name>
    <dbReference type="NCBI Taxonomy" id="2093360"/>
    <lineage>
        <taxon>Bacteria</taxon>
        <taxon>Pseudomonadati</taxon>
        <taxon>Candidatus Hydrogenedentota</taxon>
        <taxon>Candidatus Abyssobacteria</taxon>
    </lineage>
</organism>
<evidence type="ECO:0000256" key="5">
    <source>
        <dbReference type="ARBA" id="ARBA00023027"/>
    </source>
</evidence>
<reference evidence="9 10" key="1">
    <citation type="journal article" date="2017" name="ISME J.">
        <title>Energy and carbon metabolisms in a deep terrestrial subsurface fluid microbial community.</title>
        <authorList>
            <person name="Momper L."/>
            <person name="Jungbluth S.P."/>
            <person name="Lee M.D."/>
            <person name="Amend J.P."/>
        </authorList>
    </citation>
    <scope>NUCLEOTIDE SEQUENCE [LARGE SCALE GENOMIC DNA]</scope>
    <source>
        <strain evidence="9">SURF_5</strain>
    </source>
</reference>
<dbReference type="Proteomes" id="UP000265882">
    <property type="component" value="Unassembled WGS sequence"/>
</dbReference>
<accession>A0A3A4P3R0</accession>
<dbReference type="InterPro" id="IPR016040">
    <property type="entry name" value="NAD(P)-bd_dom"/>
</dbReference>
<dbReference type="PANTHER" id="PTHR43000">
    <property type="entry name" value="DTDP-D-GLUCOSE 4,6-DEHYDRATASE-RELATED"/>
    <property type="match status" value="1"/>
</dbReference>
<comment type="cofactor">
    <cofactor evidence="2 7">
        <name>NAD(+)</name>
        <dbReference type="ChEBI" id="CHEBI:57540"/>
    </cofactor>
</comment>
<dbReference type="Pfam" id="PF16363">
    <property type="entry name" value="GDP_Man_Dehyd"/>
    <property type="match status" value="1"/>
</dbReference>
<evidence type="ECO:0000256" key="7">
    <source>
        <dbReference type="RuleBase" id="RU004473"/>
    </source>
</evidence>
<dbReference type="InterPro" id="IPR005888">
    <property type="entry name" value="dTDP_Gluc_deHydtase"/>
</dbReference>
<evidence type="ECO:0000313" key="10">
    <source>
        <dbReference type="Proteomes" id="UP000265882"/>
    </source>
</evidence>
<gene>
    <name evidence="9" type="primary">rfbB</name>
    <name evidence="9" type="ORF">C4520_08240</name>
</gene>
<sequence length="340" mass="38347">MRLLVTGGAGFIGSNFVRYMLDKHGDYEIINLDALTYAGNLDNLRDIAKHPRYKFVKADISDAAAVAALAPEVDAIVNFAAETHVDRSIHDPSGFIRTDILGIYVLLEQARRNPMQKIVLVSTDEVYGSIDDGSFHEIDRLNPSSPYSASKAGGELLALAYHKTFGLPICITRGSNTYGPYQYPEKVIPLFVTNALDDLPLPLYGDGMNVRDWLYVFDHCRAIDLVLHEGVPGEIYNVGGGNERTNLEITHMILALLKKPKSLIKPVADRLAHDRRYSITCEKILELGWRPQQPFEEGMRETVAWYAENEWWWRKLKSGEYLEYYRKQYSGGLGSMRGLT</sequence>
<dbReference type="EC" id="4.2.1.46" evidence="4 7"/>
<evidence type="ECO:0000256" key="6">
    <source>
        <dbReference type="ARBA" id="ARBA00023239"/>
    </source>
</evidence>
<feature type="domain" description="NAD(P)-binding" evidence="8">
    <location>
        <begin position="4"/>
        <end position="302"/>
    </location>
</feature>
<evidence type="ECO:0000256" key="2">
    <source>
        <dbReference type="ARBA" id="ARBA00001911"/>
    </source>
</evidence>
<name>A0A3A4P3R0_ABYX5</name>
<dbReference type="NCBIfam" id="TIGR01181">
    <property type="entry name" value="dTDP_gluc_dehyt"/>
    <property type="match status" value="1"/>
</dbReference>
<protein>
    <recommendedName>
        <fullName evidence="4 7">dTDP-glucose 4,6-dehydratase</fullName>
        <ecNumber evidence="4 7">4.2.1.46</ecNumber>
    </recommendedName>
</protein>
<dbReference type="EMBL" id="QZKU01000057">
    <property type="protein sequence ID" value="RJP22481.1"/>
    <property type="molecule type" value="Genomic_DNA"/>
</dbReference>
<dbReference type="AlphaFoldDB" id="A0A3A4P3R0"/>
<evidence type="ECO:0000256" key="1">
    <source>
        <dbReference type="ARBA" id="ARBA00001539"/>
    </source>
</evidence>
<comment type="similarity">
    <text evidence="3 7">Belongs to the NAD(P)-dependent epimerase/dehydratase family. dTDP-glucose dehydratase subfamily.</text>
</comment>
<evidence type="ECO:0000313" key="9">
    <source>
        <dbReference type="EMBL" id="RJP22481.1"/>
    </source>
</evidence>
<dbReference type="CDD" id="cd05246">
    <property type="entry name" value="dTDP_GD_SDR_e"/>
    <property type="match status" value="1"/>
</dbReference>
<dbReference type="InterPro" id="IPR036291">
    <property type="entry name" value="NAD(P)-bd_dom_sf"/>
</dbReference>
<comment type="caution">
    <text evidence="9">The sequence shown here is derived from an EMBL/GenBank/DDBJ whole genome shotgun (WGS) entry which is preliminary data.</text>
</comment>
<evidence type="ECO:0000256" key="4">
    <source>
        <dbReference type="ARBA" id="ARBA00011990"/>
    </source>
</evidence>
<dbReference type="Gene3D" id="3.40.50.720">
    <property type="entry name" value="NAD(P)-binding Rossmann-like Domain"/>
    <property type="match status" value="1"/>
</dbReference>
<evidence type="ECO:0000256" key="3">
    <source>
        <dbReference type="ARBA" id="ARBA00008178"/>
    </source>
</evidence>
<comment type="catalytic activity">
    <reaction evidence="1 7">
        <text>dTDP-alpha-D-glucose = dTDP-4-dehydro-6-deoxy-alpha-D-glucose + H2O</text>
        <dbReference type="Rhea" id="RHEA:17221"/>
        <dbReference type="ChEBI" id="CHEBI:15377"/>
        <dbReference type="ChEBI" id="CHEBI:57477"/>
        <dbReference type="ChEBI" id="CHEBI:57649"/>
        <dbReference type="EC" id="4.2.1.46"/>
    </reaction>
</comment>
<dbReference type="GO" id="GO:0009225">
    <property type="term" value="P:nucleotide-sugar metabolic process"/>
    <property type="evidence" value="ECO:0007669"/>
    <property type="project" value="InterPro"/>
</dbReference>
<dbReference type="SUPFAM" id="SSF51735">
    <property type="entry name" value="NAD(P)-binding Rossmann-fold domains"/>
    <property type="match status" value="1"/>
</dbReference>
<dbReference type="Gene3D" id="3.90.25.10">
    <property type="entry name" value="UDP-galactose 4-epimerase, domain 1"/>
    <property type="match status" value="1"/>
</dbReference>
<keyword evidence="6 7" id="KW-0456">Lyase</keyword>
<evidence type="ECO:0000259" key="8">
    <source>
        <dbReference type="Pfam" id="PF16363"/>
    </source>
</evidence>
<dbReference type="FunFam" id="3.40.50.720:FF:000304">
    <property type="entry name" value="UDP-glucose 4,6-dehydratase"/>
    <property type="match status" value="1"/>
</dbReference>